<evidence type="ECO:0000256" key="4">
    <source>
        <dbReference type="RuleBase" id="RU003946"/>
    </source>
</evidence>
<name>A0A4V2S089_9SPHI</name>
<dbReference type="Proteomes" id="UP000622648">
    <property type="component" value="Unassembled WGS sequence"/>
</dbReference>
<feature type="signal peptide" evidence="5">
    <location>
        <begin position="1"/>
        <end position="22"/>
    </location>
</feature>
<reference evidence="9" key="2">
    <citation type="journal article" date="2019" name="Int. J. Syst. Evol. Microbiol.">
        <title>The Global Catalogue of Microorganisms (GCM) 10K type strain sequencing project: providing services to taxonomists for standard genome sequencing and annotation.</title>
        <authorList>
            <consortium name="The Broad Institute Genomics Platform"/>
            <consortium name="The Broad Institute Genome Sequencing Center for Infectious Disease"/>
            <person name="Wu L."/>
            <person name="Ma J."/>
        </authorList>
    </citation>
    <scope>NUCLEOTIDE SEQUENCE [LARGE SCALE GENOMIC DNA]</scope>
    <source>
        <strain evidence="9">CGMCC 1.15644</strain>
    </source>
</reference>
<evidence type="ECO:0000313" key="7">
    <source>
        <dbReference type="EMBL" id="TCO30766.1"/>
    </source>
</evidence>
<dbReference type="CDD" id="cd16012">
    <property type="entry name" value="ALP"/>
    <property type="match status" value="1"/>
</dbReference>
<keyword evidence="1" id="KW-0597">Phosphoprotein</keyword>
<evidence type="ECO:0000313" key="6">
    <source>
        <dbReference type="EMBL" id="GGE44579.1"/>
    </source>
</evidence>
<dbReference type="AlphaFoldDB" id="A0A4V2S089"/>
<evidence type="ECO:0000256" key="3">
    <source>
        <dbReference type="PIRSR" id="PIRSR601952-2"/>
    </source>
</evidence>
<dbReference type="Gene3D" id="3.40.720.10">
    <property type="entry name" value="Alkaline Phosphatase, subunit A"/>
    <property type="match status" value="1"/>
</dbReference>
<dbReference type="GO" id="GO:0008081">
    <property type="term" value="F:phosphoric diester hydrolase activity"/>
    <property type="evidence" value="ECO:0007669"/>
    <property type="project" value="InterPro"/>
</dbReference>
<feature type="binding site" evidence="3">
    <location>
        <position position="554"/>
    </location>
    <ligand>
        <name>Zn(2+)</name>
        <dbReference type="ChEBI" id="CHEBI:29105"/>
        <label>2</label>
    </ligand>
</feature>
<proteinExistence type="inferred from homology"/>
<dbReference type="OrthoDB" id="9794455at2"/>
<feature type="binding site" evidence="3">
    <location>
        <position position="298"/>
    </location>
    <ligand>
        <name>Zn(2+)</name>
        <dbReference type="ChEBI" id="CHEBI:29105"/>
        <label>2</label>
    </ligand>
</feature>
<dbReference type="InterPro" id="IPR017946">
    <property type="entry name" value="PLC-like_Pdiesterase_TIM-brl"/>
</dbReference>
<dbReference type="RefSeq" id="WP_132528957.1">
    <property type="nucleotide sequence ID" value="NZ_BMJO01000001.1"/>
</dbReference>
<evidence type="ECO:0000256" key="5">
    <source>
        <dbReference type="SAM" id="SignalP"/>
    </source>
</evidence>
<dbReference type="Proteomes" id="UP000295684">
    <property type="component" value="Unassembled WGS sequence"/>
</dbReference>
<keyword evidence="5" id="KW-0732">Signal</keyword>
<keyword evidence="3" id="KW-0479">Metal-binding</keyword>
<feature type="binding site" evidence="3">
    <location>
        <position position="392"/>
    </location>
    <ligand>
        <name>Zn(2+)</name>
        <dbReference type="ChEBI" id="CHEBI:29105"/>
        <label>2</label>
    </ligand>
</feature>
<dbReference type="SMART" id="SM00098">
    <property type="entry name" value="alkPPc"/>
    <property type="match status" value="1"/>
</dbReference>
<dbReference type="InterPro" id="IPR039559">
    <property type="entry name" value="AIM6_PI-PLC-like_dom"/>
</dbReference>
<protein>
    <submittedName>
        <fullName evidence="7">Alkaline phosphatase</fullName>
    </submittedName>
</protein>
<dbReference type="PANTHER" id="PTHR11596:SF5">
    <property type="entry name" value="ALKALINE PHOSPHATASE"/>
    <property type="match status" value="1"/>
</dbReference>
<reference evidence="7 8" key="3">
    <citation type="submission" date="2019-03" db="EMBL/GenBank/DDBJ databases">
        <title>Genomic Encyclopedia of Type Strains, Phase IV (KMG-IV): sequencing the most valuable type-strain genomes for metagenomic binning, comparative biology and taxonomic classification.</title>
        <authorList>
            <person name="Goeker M."/>
        </authorList>
    </citation>
    <scope>NUCLEOTIDE SEQUENCE [LARGE SCALE GENOMIC DNA]</scope>
    <source>
        <strain evidence="7 8">DSM 103236</strain>
    </source>
</reference>
<dbReference type="Gene3D" id="3.20.20.190">
    <property type="entry name" value="Phosphatidylinositol (PI) phosphodiesterase"/>
    <property type="match status" value="1"/>
</dbReference>
<dbReference type="PRINTS" id="PR00113">
    <property type="entry name" value="ALKPHPHTASE"/>
</dbReference>
<comment type="cofactor">
    <cofactor evidence="3">
        <name>Mg(2+)</name>
        <dbReference type="ChEBI" id="CHEBI:18420"/>
    </cofactor>
    <text evidence="3">Binds 1 Mg(2+) ion.</text>
</comment>
<feature type="binding site" evidence="3">
    <location>
        <position position="506"/>
    </location>
    <ligand>
        <name>Mg(2+)</name>
        <dbReference type="ChEBI" id="CHEBI:18420"/>
    </ligand>
</feature>
<evidence type="ECO:0000313" key="8">
    <source>
        <dbReference type="Proteomes" id="UP000295684"/>
    </source>
</evidence>
<keyword evidence="3" id="KW-0460">Magnesium</keyword>
<dbReference type="InterPro" id="IPR001952">
    <property type="entry name" value="Alkaline_phosphatase"/>
</dbReference>
<dbReference type="GO" id="GO:0004035">
    <property type="term" value="F:alkaline phosphatase activity"/>
    <property type="evidence" value="ECO:0007669"/>
    <property type="project" value="TreeGrafter"/>
</dbReference>
<dbReference type="GO" id="GO:0046872">
    <property type="term" value="F:metal ion binding"/>
    <property type="evidence" value="ECO:0007669"/>
    <property type="project" value="UniProtKB-KW"/>
</dbReference>
<dbReference type="SUPFAM" id="SSF51695">
    <property type="entry name" value="PLC-like phosphodiesterases"/>
    <property type="match status" value="1"/>
</dbReference>
<reference evidence="6" key="4">
    <citation type="submission" date="2024-05" db="EMBL/GenBank/DDBJ databases">
        <authorList>
            <person name="Sun Q."/>
            <person name="Zhou Y."/>
        </authorList>
    </citation>
    <scope>NUCLEOTIDE SEQUENCE</scope>
    <source>
        <strain evidence="6">CGMCC 1.15644</strain>
    </source>
</reference>
<evidence type="ECO:0000313" key="9">
    <source>
        <dbReference type="Proteomes" id="UP000622648"/>
    </source>
</evidence>
<feature type="chain" id="PRO_5020465618" evidence="5">
    <location>
        <begin position="23"/>
        <end position="617"/>
    </location>
</feature>
<dbReference type="EMBL" id="BMJO01000001">
    <property type="protein sequence ID" value="GGE44579.1"/>
    <property type="molecule type" value="Genomic_DNA"/>
</dbReference>
<feature type="binding site" evidence="3">
    <location>
        <position position="515"/>
    </location>
    <ligand>
        <name>Zn(2+)</name>
        <dbReference type="ChEBI" id="CHEBI:29105"/>
        <label>2</label>
    </ligand>
</feature>
<comment type="cofactor">
    <cofactor evidence="3">
        <name>Zn(2+)</name>
        <dbReference type="ChEBI" id="CHEBI:29105"/>
    </cofactor>
    <text evidence="3">Binds 2 Zn(2+) ions.</text>
</comment>
<dbReference type="Pfam" id="PF00245">
    <property type="entry name" value="Alk_phosphatase"/>
    <property type="match status" value="1"/>
</dbReference>
<organism evidence="7 8">
    <name type="scientific">Pedobacter psychrotolerans</name>
    <dbReference type="NCBI Taxonomy" id="1843235"/>
    <lineage>
        <taxon>Bacteria</taxon>
        <taxon>Pseudomonadati</taxon>
        <taxon>Bacteroidota</taxon>
        <taxon>Sphingobacteriia</taxon>
        <taxon>Sphingobacteriales</taxon>
        <taxon>Sphingobacteriaceae</taxon>
        <taxon>Pedobacter</taxon>
    </lineage>
</organism>
<dbReference type="CDD" id="cd08577">
    <property type="entry name" value="PI-PLCc_GDPD_SF_unchar3"/>
    <property type="match status" value="1"/>
</dbReference>
<comment type="caution">
    <text evidence="7">The sequence shown here is derived from an EMBL/GenBank/DDBJ whole genome shotgun (WGS) entry which is preliminary data.</text>
</comment>
<dbReference type="InterPro" id="IPR017850">
    <property type="entry name" value="Alkaline_phosphatase_core_sf"/>
</dbReference>
<feature type="binding site" evidence="3">
    <location>
        <position position="298"/>
    </location>
    <ligand>
        <name>Mg(2+)</name>
        <dbReference type="ChEBI" id="CHEBI:18420"/>
    </ligand>
</feature>
<sequence>MVIRTQFICLLFIFFGIQSVSAQQKLTANNGHSHNDYKQQIPLLEAYYAGMGSIEADVFYRDGELYVAHESSEIKPGKTLKKSYLDPLVALFKENGNQPYVSATQKLQLVIDIKEDYQHVLATLIKQLKGYESVFDQSKNPSAIKIVMSGDVPPADQFSQYPQMIFFDGRPGRNYTDEQLKHIGMISDDLSHFSVWNGKGTPTPPDLEKMKKVIAEAHQMGKPFRFWATKDSPNSWKELEQMGADWIGTDRPNALGEFYKNRDKMEYVNTKKYQPYQPTYKNDGLPKKVKNVILLIGDGMGLAQIQAGLSANFGQLNMVNIQHIGLSLTEASNSDFTDSAAGATAMATGQKTNNRYISMDVNGKPLPSITEILAPLGVKTAIITSGDITDATPAAFYAHQIERTMSQEIAADFQNSSVDVLIGSRRKSFFENKDVNLMQKLKAKGYQLQNNLNEFTAATSGKQLVLLEDSVTRSILKGRGEMLKTSLVKSMELLGKNKKGFFIMAEGAQIDHGGHANDLPYAVTELHDFDRMVGEAMRFADQNGETLVIVTADHETGGLSLLDASYKKGTVRGNFSTDDHTNIMVPVFAYGPGSQKFTGVYPNTDIFKRILKAFGVK</sequence>
<feature type="active site" description="Phosphoserine intermediate" evidence="2">
    <location>
        <position position="339"/>
    </location>
</feature>
<feature type="binding site" evidence="3">
    <location>
        <position position="390"/>
    </location>
    <ligand>
        <name>Mg(2+)</name>
        <dbReference type="ChEBI" id="CHEBI:18420"/>
    </ligand>
</feature>
<dbReference type="PANTHER" id="PTHR11596">
    <property type="entry name" value="ALKALINE PHOSPHATASE"/>
    <property type="match status" value="1"/>
</dbReference>
<keyword evidence="9" id="KW-1185">Reference proteome</keyword>
<accession>A0A4V2S089</accession>
<gene>
    <name evidence="7" type="ORF">EV200_101205</name>
    <name evidence="6" type="ORF">GCM10011413_08390</name>
</gene>
<feature type="binding site" evidence="3">
    <location>
        <position position="511"/>
    </location>
    <ligand>
        <name>Zn(2+)</name>
        <dbReference type="ChEBI" id="CHEBI:29105"/>
        <label>2</label>
    </ligand>
</feature>
<reference evidence="6" key="1">
    <citation type="journal article" date="2014" name="Int. J. Syst. Evol. Microbiol.">
        <title>Complete genome of a new Firmicutes species belonging to the dominant human colonic microbiota ('Ruminococcus bicirculans') reveals two chromosomes and a selective capacity to utilize plant glucans.</title>
        <authorList>
            <consortium name="NISC Comparative Sequencing Program"/>
            <person name="Wegmann U."/>
            <person name="Louis P."/>
            <person name="Goesmann A."/>
            <person name="Henrissat B."/>
            <person name="Duncan S.H."/>
            <person name="Flint H.J."/>
        </authorList>
    </citation>
    <scope>NUCLEOTIDE SEQUENCE</scope>
    <source>
        <strain evidence="6">CGMCC 1.15644</strain>
    </source>
</reference>
<feature type="binding site" evidence="3">
    <location>
        <position position="553"/>
    </location>
    <ligand>
        <name>Zn(2+)</name>
        <dbReference type="ChEBI" id="CHEBI:29105"/>
        <label>2</label>
    </ligand>
</feature>
<comment type="similarity">
    <text evidence="4">Belongs to the alkaline phosphatase family.</text>
</comment>
<evidence type="ECO:0000256" key="1">
    <source>
        <dbReference type="ARBA" id="ARBA00022553"/>
    </source>
</evidence>
<keyword evidence="3" id="KW-0862">Zinc</keyword>
<dbReference type="EMBL" id="SLWO01000001">
    <property type="protein sequence ID" value="TCO30766.1"/>
    <property type="molecule type" value="Genomic_DNA"/>
</dbReference>
<evidence type="ECO:0000256" key="2">
    <source>
        <dbReference type="PIRSR" id="PIRSR601952-1"/>
    </source>
</evidence>
<dbReference type="SUPFAM" id="SSF53649">
    <property type="entry name" value="Alkaline phosphatase-like"/>
    <property type="match status" value="1"/>
</dbReference>
<dbReference type="GO" id="GO:0006629">
    <property type="term" value="P:lipid metabolic process"/>
    <property type="evidence" value="ECO:0007669"/>
    <property type="project" value="InterPro"/>
</dbReference>